<dbReference type="InterPro" id="IPR029675">
    <property type="entry name" value="PGAP4"/>
</dbReference>
<feature type="transmembrane region" description="Helical" evidence="1">
    <location>
        <begin position="240"/>
        <end position="258"/>
    </location>
</feature>
<dbReference type="GO" id="GO:0000139">
    <property type="term" value="C:Golgi membrane"/>
    <property type="evidence" value="ECO:0007669"/>
    <property type="project" value="InterPro"/>
</dbReference>
<keyword evidence="1" id="KW-0472">Membrane</keyword>
<dbReference type="GO" id="GO:0006506">
    <property type="term" value="P:GPI anchor biosynthetic process"/>
    <property type="evidence" value="ECO:0007669"/>
    <property type="project" value="InterPro"/>
</dbReference>
<dbReference type="GO" id="GO:0016757">
    <property type="term" value="F:glycosyltransferase activity"/>
    <property type="evidence" value="ECO:0007669"/>
    <property type="project" value="InterPro"/>
</dbReference>
<accession>A0A7J6MUP7</accession>
<keyword evidence="3" id="KW-1185">Reference proteome</keyword>
<dbReference type="Proteomes" id="UP000591131">
    <property type="component" value="Unassembled WGS sequence"/>
</dbReference>
<dbReference type="AlphaFoldDB" id="A0A7J6MUP7"/>
<dbReference type="PANTHER" id="PTHR31410">
    <property type="entry name" value="TRANSMEMBRANE PROTEIN 246"/>
    <property type="match status" value="1"/>
</dbReference>
<feature type="transmembrane region" description="Helical" evidence="1">
    <location>
        <begin position="211"/>
        <end position="228"/>
    </location>
</feature>
<evidence type="ECO:0000313" key="2">
    <source>
        <dbReference type="EMBL" id="KAF4675332.1"/>
    </source>
</evidence>
<dbReference type="OrthoDB" id="5976022at2759"/>
<organism evidence="2 3">
    <name type="scientific">Perkinsus chesapeaki</name>
    <name type="common">Clam parasite</name>
    <name type="synonym">Perkinsus andrewsi</name>
    <dbReference type="NCBI Taxonomy" id="330153"/>
    <lineage>
        <taxon>Eukaryota</taxon>
        <taxon>Sar</taxon>
        <taxon>Alveolata</taxon>
        <taxon>Perkinsozoa</taxon>
        <taxon>Perkinsea</taxon>
        <taxon>Perkinsida</taxon>
        <taxon>Perkinsidae</taxon>
        <taxon>Perkinsus</taxon>
    </lineage>
</organism>
<keyword evidence="1" id="KW-1133">Transmembrane helix</keyword>
<feature type="transmembrane region" description="Helical" evidence="1">
    <location>
        <begin position="21"/>
        <end position="42"/>
    </location>
</feature>
<comment type="caution">
    <text evidence="2">The sequence shown here is derived from an EMBL/GenBank/DDBJ whole genome shotgun (WGS) entry which is preliminary data.</text>
</comment>
<evidence type="ECO:0000313" key="3">
    <source>
        <dbReference type="Proteomes" id="UP000591131"/>
    </source>
</evidence>
<sequence length="367" mass="41763">MASSIQSWRGLLYGGSRGCRVAVAVMLGLGLFLLLTSTSWMYNPLDVKGVYKERLYDDYMEASQEYFTSKPTMVVMTVERKQPYIQAFLWSFLAFNPEPRPHLFIINRQDPNVPPSAYNMDGVTVRNATPMSSTGYSQWKRALYYDHIDALDICLEEDKPWCLVFEGDTILTDGFVEKFMRYVSQEKEGVSMVKLFVTDHWSGWSASDTPLFILLVVVVALAVSLYLRKAAPLLSRRQRYIWGIAAGLVFIFLVLVISKQTLDRVVHTRPGVRLLPTTVDASSVATAYPRESVQPLRDHLKEYVERESDPLGIDLEQYRWAQSHGRVLRTYPSLVQHIGVYSSSKAKNQGNFRAVLQDSAFIGPMYP</sequence>
<protein>
    <submittedName>
        <fullName evidence="2">Uncharacterized protein</fullName>
    </submittedName>
</protein>
<dbReference type="PANTHER" id="PTHR31410:SF1">
    <property type="entry name" value="POST-GPI ATTACHMENT TO PROTEINS FACTOR 4"/>
    <property type="match status" value="1"/>
</dbReference>
<proteinExistence type="predicted"/>
<gene>
    <name evidence="2" type="ORF">FOL47_007950</name>
</gene>
<name>A0A7J6MUP7_PERCH</name>
<evidence type="ECO:0000256" key="1">
    <source>
        <dbReference type="SAM" id="Phobius"/>
    </source>
</evidence>
<dbReference type="EMBL" id="JAAPAO010000049">
    <property type="protein sequence ID" value="KAF4675332.1"/>
    <property type="molecule type" value="Genomic_DNA"/>
</dbReference>
<reference evidence="2 3" key="1">
    <citation type="submission" date="2020-04" db="EMBL/GenBank/DDBJ databases">
        <title>Perkinsus chesapeaki whole genome sequence.</title>
        <authorList>
            <person name="Bogema D.R."/>
        </authorList>
    </citation>
    <scope>NUCLEOTIDE SEQUENCE [LARGE SCALE GENOMIC DNA]</scope>
    <source>
        <strain evidence="2">ATCC PRA-425</strain>
    </source>
</reference>
<keyword evidence="1" id="KW-0812">Transmembrane</keyword>